<proteinExistence type="predicted"/>
<evidence type="ECO:0000313" key="1">
    <source>
        <dbReference type="EMBL" id="SVA49809.1"/>
    </source>
</evidence>
<dbReference type="InterPro" id="IPR015943">
    <property type="entry name" value="WD40/YVTN_repeat-like_dom_sf"/>
</dbReference>
<accession>A0A381WB93</accession>
<name>A0A381WB93_9ZZZZ</name>
<dbReference type="AlphaFoldDB" id="A0A381WB93"/>
<reference evidence="1" key="1">
    <citation type="submission" date="2018-05" db="EMBL/GenBank/DDBJ databases">
        <authorList>
            <person name="Lanie J.A."/>
            <person name="Ng W.-L."/>
            <person name="Kazmierczak K.M."/>
            <person name="Andrzejewski T.M."/>
            <person name="Davidsen T.M."/>
            <person name="Wayne K.J."/>
            <person name="Tettelin H."/>
            <person name="Glass J.I."/>
            <person name="Rusch D."/>
            <person name="Podicherti R."/>
            <person name="Tsui H.-C.T."/>
            <person name="Winkler M.E."/>
        </authorList>
    </citation>
    <scope>NUCLEOTIDE SEQUENCE</scope>
</reference>
<sequence length="99" mass="11343">MKVSDEIIENCIIIACSFHEENRSGLKLYEFDTSNKGFELLIQENLPFNPIYIAFSQNRKFIYSACSHLRKSGFISVHEIDLEKRTLTLINTQNSGGLV</sequence>
<feature type="non-terminal residue" evidence="1">
    <location>
        <position position="99"/>
    </location>
</feature>
<organism evidence="1">
    <name type="scientific">marine metagenome</name>
    <dbReference type="NCBI Taxonomy" id="408172"/>
    <lineage>
        <taxon>unclassified sequences</taxon>
        <taxon>metagenomes</taxon>
        <taxon>ecological metagenomes</taxon>
    </lineage>
</organism>
<dbReference type="Gene3D" id="2.130.10.10">
    <property type="entry name" value="YVTN repeat-like/Quinoprotein amine dehydrogenase"/>
    <property type="match status" value="1"/>
</dbReference>
<protein>
    <submittedName>
        <fullName evidence="1">Uncharacterized protein</fullName>
    </submittedName>
</protein>
<dbReference type="Pfam" id="PF10282">
    <property type="entry name" value="Lactonase"/>
    <property type="match status" value="1"/>
</dbReference>
<dbReference type="InterPro" id="IPR019405">
    <property type="entry name" value="Lactonase_7-beta_prop"/>
</dbReference>
<dbReference type="EMBL" id="UINC01011269">
    <property type="protein sequence ID" value="SVA49809.1"/>
    <property type="molecule type" value="Genomic_DNA"/>
</dbReference>
<gene>
    <name evidence="1" type="ORF">METZ01_LOCUS102663</name>
</gene>